<name>A0A8E2AQ69_9APHY</name>
<reference evidence="2 3" key="1">
    <citation type="submission" date="2016-07" db="EMBL/GenBank/DDBJ databases">
        <title>Draft genome of the white-rot fungus Obba rivulosa 3A-2.</title>
        <authorList>
            <consortium name="DOE Joint Genome Institute"/>
            <person name="Miettinen O."/>
            <person name="Riley R."/>
            <person name="Acob R."/>
            <person name="Barry K."/>
            <person name="Cullen D."/>
            <person name="De Vries R."/>
            <person name="Hainaut M."/>
            <person name="Hatakka A."/>
            <person name="Henrissat B."/>
            <person name="Hilden K."/>
            <person name="Kuo R."/>
            <person name="Labutti K."/>
            <person name="Lipzen A."/>
            <person name="Makela M.R."/>
            <person name="Sandor L."/>
            <person name="Spatafora J.W."/>
            <person name="Grigoriev I.V."/>
            <person name="Hibbett D.S."/>
        </authorList>
    </citation>
    <scope>NUCLEOTIDE SEQUENCE [LARGE SCALE GENOMIC DNA]</scope>
    <source>
        <strain evidence="2 3">3A-2</strain>
    </source>
</reference>
<protein>
    <submittedName>
        <fullName evidence="2">Uncharacterized protein</fullName>
    </submittedName>
</protein>
<dbReference type="EMBL" id="KV722644">
    <property type="protein sequence ID" value="OCH84697.1"/>
    <property type="molecule type" value="Genomic_DNA"/>
</dbReference>
<evidence type="ECO:0000313" key="2">
    <source>
        <dbReference type="EMBL" id="OCH84697.1"/>
    </source>
</evidence>
<accession>A0A8E2AQ69</accession>
<dbReference type="Proteomes" id="UP000250043">
    <property type="component" value="Unassembled WGS sequence"/>
</dbReference>
<dbReference type="AlphaFoldDB" id="A0A8E2AQ69"/>
<gene>
    <name evidence="2" type="ORF">OBBRIDRAFT_798860</name>
</gene>
<keyword evidence="3" id="KW-1185">Reference proteome</keyword>
<feature type="region of interest" description="Disordered" evidence="1">
    <location>
        <begin position="17"/>
        <end position="80"/>
    </location>
</feature>
<proteinExistence type="predicted"/>
<feature type="compositionally biased region" description="Basic residues" evidence="1">
    <location>
        <begin position="65"/>
        <end position="75"/>
    </location>
</feature>
<sequence length="216" mass="23307">MSLMYGASPARLRSRMNARKASGPYNLYTADDGDVSARSAESSRPAGSRSLDSGDDSDVPLSATLRRKRQRAKRQHERDMDVLSRHIDLVGLDSGPGCSTDSAAPIDDADALALSFSAIDIDLPWRSNLHSTRPLTARELRQKGAARRENARHGIARADAIRRAAARRDADPHAQGSCVGAGWGAGHSPAMPVWMSVQTSHGTWISPYTFSYTAGH</sequence>
<evidence type="ECO:0000313" key="3">
    <source>
        <dbReference type="Proteomes" id="UP000250043"/>
    </source>
</evidence>
<organism evidence="2 3">
    <name type="scientific">Obba rivulosa</name>
    <dbReference type="NCBI Taxonomy" id="1052685"/>
    <lineage>
        <taxon>Eukaryota</taxon>
        <taxon>Fungi</taxon>
        <taxon>Dikarya</taxon>
        <taxon>Basidiomycota</taxon>
        <taxon>Agaricomycotina</taxon>
        <taxon>Agaricomycetes</taxon>
        <taxon>Polyporales</taxon>
        <taxon>Gelatoporiaceae</taxon>
        <taxon>Obba</taxon>
    </lineage>
</organism>
<evidence type="ECO:0000256" key="1">
    <source>
        <dbReference type="SAM" id="MobiDB-lite"/>
    </source>
</evidence>